<evidence type="ECO:0008006" key="4">
    <source>
        <dbReference type="Google" id="ProtNLM"/>
    </source>
</evidence>
<feature type="region of interest" description="Disordered" evidence="1">
    <location>
        <begin position="1"/>
        <end position="25"/>
    </location>
</feature>
<dbReference type="KEGG" id="pfj:MYCFIDRAFT_194727"/>
<dbReference type="Gene3D" id="3.30.710.10">
    <property type="entry name" value="Potassium Channel Kv1.1, Chain A"/>
    <property type="match status" value="1"/>
</dbReference>
<gene>
    <name evidence="2" type="ORF">MYCFIDRAFT_194727</name>
</gene>
<accession>M3AQ97</accession>
<dbReference type="InterPro" id="IPR011333">
    <property type="entry name" value="SKP1/BTB/POZ_sf"/>
</dbReference>
<evidence type="ECO:0000313" key="2">
    <source>
        <dbReference type="EMBL" id="EME86766.1"/>
    </source>
</evidence>
<dbReference type="VEuPathDB" id="FungiDB:MYCFIDRAFT_194727"/>
<dbReference type="AlphaFoldDB" id="M3AQ97"/>
<dbReference type="GeneID" id="19335398"/>
<reference evidence="2 3" key="1">
    <citation type="journal article" date="2012" name="PLoS Pathog.">
        <title>Diverse lifestyles and strategies of plant pathogenesis encoded in the genomes of eighteen Dothideomycetes fungi.</title>
        <authorList>
            <person name="Ohm R.A."/>
            <person name="Feau N."/>
            <person name="Henrissat B."/>
            <person name="Schoch C.L."/>
            <person name="Horwitz B.A."/>
            <person name="Barry K.W."/>
            <person name="Condon B.J."/>
            <person name="Copeland A.C."/>
            <person name="Dhillon B."/>
            <person name="Glaser F."/>
            <person name="Hesse C.N."/>
            <person name="Kosti I."/>
            <person name="LaButti K."/>
            <person name="Lindquist E.A."/>
            <person name="Lucas S."/>
            <person name="Salamov A.A."/>
            <person name="Bradshaw R.E."/>
            <person name="Ciuffetti L."/>
            <person name="Hamelin R.C."/>
            <person name="Kema G.H.J."/>
            <person name="Lawrence C."/>
            <person name="Scott J.A."/>
            <person name="Spatafora J.W."/>
            <person name="Turgeon B.G."/>
            <person name="de Wit P.J.G.M."/>
            <person name="Zhong S."/>
            <person name="Goodwin S.B."/>
            <person name="Grigoriev I.V."/>
        </authorList>
    </citation>
    <scope>NUCLEOTIDE SEQUENCE [LARGE SCALE GENOMIC DNA]</scope>
    <source>
        <strain evidence="2 3">CIRAD86</strain>
    </source>
</reference>
<proteinExistence type="predicted"/>
<keyword evidence="3" id="KW-1185">Reference proteome</keyword>
<dbReference type="OrthoDB" id="1022638at2759"/>
<dbReference type="SUPFAM" id="SSF54695">
    <property type="entry name" value="POZ domain"/>
    <property type="match status" value="1"/>
</dbReference>
<dbReference type="PANTHER" id="PTHR47843:SF2">
    <property type="entry name" value="BTB DOMAIN-CONTAINING PROTEIN"/>
    <property type="match status" value="1"/>
</dbReference>
<protein>
    <recommendedName>
        <fullName evidence="4">BTB domain-containing protein</fullName>
    </recommendedName>
</protein>
<dbReference type="HOGENOM" id="CLU_2050658_0_0_1"/>
<feature type="region of interest" description="Disordered" evidence="1">
    <location>
        <begin position="93"/>
        <end position="120"/>
    </location>
</feature>
<dbReference type="CDD" id="cd18186">
    <property type="entry name" value="BTB_POZ_ZBTB_KLHL-like"/>
    <property type="match status" value="1"/>
</dbReference>
<evidence type="ECO:0000256" key="1">
    <source>
        <dbReference type="SAM" id="MobiDB-lite"/>
    </source>
</evidence>
<dbReference type="Proteomes" id="UP000016932">
    <property type="component" value="Unassembled WGS sequence"/>
</dbReference>
<organism evidence="2 3">
    <name type="scientific">Pseudocercospora fijiensis (strain CIRAD86)</name>
    <name type="common">Black leaf streak disease fungus</name>
    <name type="synonym">Mycosphaerella fijiensis</name>
    <dbReference type="NCBI Taxonomy" id="383855"/>
    <lineage>
        <taxon>Eukaryota</taxon>
        <taxon>Fungi</taxon>
        <taxon>Dikarya</taxon>
        <taxon>Ascomycota</taxon>
        <taxon>Pezizomycotina</taxon>
        <taxon>Dothideomycetes</taxon>
        <taxon>Dothideomycetidae</taxon>
        <taxon>Mycosphaerellales</taxon>
        <taxon>Mycosphaerellaceae</taxon>
        <taxon>Pseudocercospora</taxon>
    </lineage>
</organism>
<name>M3AQ97_PSEFD</name>
<sequence>MAPAKQSTKKRKHNADDAPSTPAKRINPLKVLVGPKEDVFFIHEDVICASSAFFKAACSNTWKENQEKTVKLPTADPNAIIWCAAQYVLSDGRQAGDGSSPDLNMLGDGREGREATAEFN</sequence>
<dbReference type="RefSeq" id="XP_007923926.1">
    <property type="nucleotide sequence ID" value="XM_007925735.1"/>
</dbReference>
<evidence type="ECO:0000313" key="3">
    <source>
        <dbReference type="Proteomes" id="UP000016932"/>
    </source>
</evidence>
<dbReference type="EMBL" id="KB446556">
    <property type="protein sequence ID" value="EME86766.1"/>
    <property type="molecule type" value="Genomic_DNA"/>
</dbReference>
<feature type="compositionally biased region" description="Basic and acidic residues" evidence="1">
    <location>
        <begin position="108"/>
        <end position="120"/>
    </location>
</feature>
<dbReference type="PANTHER" id="PTHR47843">
    <property type="entry name" value="BTB DOMAIN-CONTAINING PROTEIN-RELATED"/>
    <property type="match status" value="1"/>
</dbReference>